<dbReference type="InterPro" id="IPR027396">
    <property type="entry name" value="DsrEFH-like"/>
</dbReference>
<dbReference type="RefSeq" id="WP_134358779.1">
    <property type="nucleotide sequence ID" value="NZ_CP038033.1"/>
</dbReference>
<sequence length="182" mass="19917">MMKVLGYLALTGLVFVGALNSVFAEEWQTPRITGYGKVRPYSDTAVYPEASGDYKILFDITKAADAPGQINPGFEHVARLLNLFALAKVPEDRIKVVLVVHGSATPAVLDKTYYRKQFGIVNPNAQLITQLAEAGVTLYVCGQALAQYHYPLDWINGDITLALAALTVLPAYQRQGYSLIPQ</sequence>
<dbReference type="SUPFAM" id="SSF75169">
    <property type="entry name" value="DsrEFH-like"/>
    <property type="match status" value="1"/>
</dbReference>
<evidence type="ECO:0000313" key="1">
    <source>
        <dbReference type="EMBL" id="QBQ55520.1"/>
    </source>
</evidence>
<gene>
    <name evidence="1" type="ORF">E3U44_14135</name>
</gene>
<name>A0A4P7C1M5_9GAMM</name>
<dbReference type="PANTHER" id="PTHR37691:SF1">
    <property type="entry name" value="BLR3518 PROTEIN"/>
    <property type="match status" value="1"/>
</dbReference>
<dbReference type="Pfam" id="PF02635">
    <property type="entry name" value="DsrE"/>
    <property type="match status" value="1"/>
</dbReference>
<dbReference type="Gene3D" id="3.40.1260.10">
    <property type="entry name" value="DsrEFH-like"/>
    <property type="match status" value="1"/>
</dbReference>
<proteinExistence type="predicted"/>
<reference evidence="1 2" key="1">
    <citation type="submission" date="2019-03" db="EMBL/GenBank/DDBJ databases">
        <title>The genome sequence of Nitrosococcus wardiae strain D1FHST reveals the archetypal metabolic capacity of ammonia-oxidizing Gammaproteobacteria.</title>
        <authorList>
            <person name="Wang L."/>
            <person name="Lim C.K."/>
            <person name="Hanson T.E."/>
            <person name="Dang H."/>
            <person name="Klotz M.G."/>
        </authorList>
    </citation>
    <scope>NUCLEOTIDE SEQUENCE [LARGE SCALE GENOMIC DNA]</scope>
    <source>
        <strain evidence="1 2">D1FHS</strain>
    </source>
</reference>
<dbReference type="InterPro" id="IPR003787">
    <property type="entry name" value="Sulphur_relay_DsrE/F-like"/>
</dbReference>
<dbReference type="KEGG" id="nwr:E3U44_14135"/>
<dbReference type="AlphaFoldDB" id="A0A4P7C1M5"/>
<keyword evidence="2" id="KW-1185">Reference proteome</keyword>
<organism evidence="1 2">
    <name type="scientific">Nitrosococcus wardiae</name>
    <dbReference type="NCBI Taxonomy" id="1814290"/>
    <lineage>
        <taxon>Bacteria</taxon>
        <taxon>Pseudomonadati</taxon>
        <taxon>Pseudomonadota</taxon>
        <taxon>Gammaproteobacteria</taxon>
        <taxon>Chromatiales</taxon>
        <taxon>Chromatiaceae</taxon>
        <taxon>Nitrosococcus</taxon>
    </lineage>
</organism>
<dbReference type="Proteomes" id="UP000294325">
    <property type="component" value="Chromosome"/>
</dbReference>
<dbReference type="PANTHER" id="PTHR37691">
    <property type="entry name" value="BLR3518 PROTEIN"/>
    <property type="match status" value="1"/>
</dbReference>
<evidence type="ECO:0000313" key="2">
    <source>
        <dbReference type="Proteomes" id="UP000294325"/>
    </source>
</evidence>
<dbReference type="OrthoDB" id="7206705at2"/>
<accession>A0A4P7C1M5</accession>
<protein>
    <submittedName>
        <fullName evidence="1">Sulfur reduction protein DsrE</fullName>
    </submittedName>
</protein>
<dbReference type="EMBL" id="CP038033">
    <property type="protein sequence ID" value="QBQ55520.1"/>
    <property type="molecule type" value="Genomic_DNA"/>
</dbReference>